<evidence type="ECO:0000313" key="5">
    <source>
        <dbReference type="EMBL" id="MBA4608247.1"/>
    </source>
</evidence>
<dbReference type="AlphaFoldDB" id="A0A838XEI6"/>
<keyword evidence="4" id="KW-0233">DNA recombination</keyword>
<sequence length="358" mass="39522">MATFPSLTALLVLLLVAGLAGALGYLLGTRTRTASAHDVEIAATATSRAVAPVRESLDRFDTRLRDLESSRIEWHAQLREQVESVRVTGEALRRETASLSTALRRPEVRGRWGEMHLRRTAELAGMTQHCDFDLQVTTDDGRLRPDMVVRLVGGRDIVVDAKVPLDAFLDATASDDPDAREAHLDRHARQLRGHVDQLAAKSYWRQFDSAPQFVVLFVPGESFLSAALEADTGLLEHAAERQVVLASPTTLVALLRTVALAWTQESLAENAREIHRVASELYERLGTVAGHVDRLGSSLERAVRSYNDTVASVESRLLVSARRLHDLKVDDTPPFHPRVIEATPRVMTAPELLDELSS</sequence>
<keyword evidence="3" id="KW-0175">Coiled coil</keyword>
<comment type="function">
    <text evidence="1">Involved in DNA recombination.</text>
</comment>
<accession>A0A838XEI6</accession>
<organism evidence="5 6">
    <name type="scientific">Aeromicrobium phoceense</name>
    <dbReference type="NCBI Taxonomy" id="2754045"/>
    <lineage>
        <taxon>Bacteria</taxon>
        <taxon>Bacillati</taxon>
        <taxon>Actinomycetota</taxon>
        <taxon>Actinomycetes</taxon>
        <taxon>Propionibacteriales</taxon>
        <taxon>Nocardioidaceae</taxon>
        <taxon>Aeromicrobium</taxon>
    </lineage>
</organism>
<evidence type="ECO:0000256" key="1">
    <source>
        <dbReference type="ARBA" id="ARBA00003416"/>
    </source>
</evidence>
<dbReference type="Proteomes" id="UP000550354">
    <property type="component" value="Unassembled WGS sequence"/>
</dbReference>
<proteinExistence type="inferred from homology"/>
<dbReference type="EMBL" id="JACEOG010000001">
    <property type="protein sequence ID" value="MBA4608247.1"/>
    <property type="molecule type" value="Genomic_DNA"/>
</dbReference>
<gene>
    <name evidence="5" type="ORF">H1W00_07135</name>
</gene>
<evidence type="ECO:0000256" key="4">
    <source>
        <dbReference type="ARBA" id="ARBA00023172"/>
    </source>
</evidence>
<keyword evidence="6" id="KW-1185">Reference proteome</keyword>
<evidence type="ECO:0000256" key="2">
    <source>
        <dbReference type="ARBA" id="ARBA00009840"/>
    </source>
</evidence>
<dbReference type="RefSeq" id="WP_181754974.1">
    <property type="nucleotide sequence ID" value="NZ_JACEOG010000001.1"/>
</dbReference>
<dbReference type="GO" id="GO:0006310">
    <property type="term" value="P:DNA recombination"/>
    <property type="evidence" value="ECO:0007669"/>
    <property type="project" value="UniProtKB-KW"/>
</dbReference>
<evidence type="ECO:0000313" key="6">
    <source>
        <dbReference type="Proteomes" id="UP000550354"/>
    </source>
</evidence>
<dbReference type="Pfam" id="PF02646">
    <property type="entry name" value="RmuC"/>
    <property type="match status" value="1"/>
</dbReference>
<comment type="caution">
    <text evidence="5">The sequence shown here is derived from an EMBL/GenBank/DDBJ whole genome shotgun (WGS) entry which is preliminary data.</text>
</comment>
<protein>
    <submittedName>
        <fullName evidence="5">DNA recombination protein RmuC</fullName>
    </submittedName>
</protein>
<reference evidence="5 6" key="1">
    <citation type="submission" date="2020-07" db="EMBL/GenBank/DDBJ databases">
        <title>Draft genome and description of Aeromicrobium phoceense strain Marseille-Q0843 isolated from healthy skin swab.</title>
        <authorList>
            <person name="Boxberger M."/>
            <person name="La Scola B."/>
        </authorList>
    </citation>
    <scope>NUCLEOTIDE SEQUENCE [LARGE SCALE GENOMIC DNA]</scope>
    <source>
        <strain evidence="5 6">Marseille-Q0843</strain>
    </source>
</reference>
<dbReference type="PANTHER" id="PTHR30563:SF0">
    <property type="entry name" value="DNA RECOMBINATION PROTEIN RMUC"/>
    <property type="match status" value="1"/>
</dbReference>
<comment type="similarity">
    <text evidence="2">Belongs to the RmuC family.</text>
</comment>
<dbReference type="InterPro" id="IPR003798">
    <property type="entry name" value="DNA_recombination_RmuC"/>
</dbReference>
<name>A0A838XEI6_9ACTN</name>
<dbReference type="PANTHER" id="PTHR30563">
    <property type="entry name" value="DNA RECOMBINATION PROTEIN RMUC"/>
    <property type="match status" value="1"/>
</dbReference>
<evidence type="ECO:0000256" key="3">
    <source>
        <dbReference type="ARBA" id="ARBA00023054"/>
    </source>
</evidence>